<evidence type="ECO:0000313" key="1">
    <source>
        <dbReference type="EMBL" id="KON86101.1"/>
    </source>
</evidence>
<gene>
    <name evidence="1" type="ORF">AF332_04230</name>
</gene>
<evidence type="ECO:0000313" key="2">
    <source>
        <dbReference type="Proteomes" id="UP000037109"/>
    </source>
</evidence>
<dbReference type="AlphaFoldDB" id="A0A0M0G9I2"/>
<proteinExistence type="predicted"/>
<evidence type="ECO:0008006" key="3">
    <source>
        <dbReference type="Google" id="ProtNLM"/>
    </source>
</evidence>
<dbReference type="EMBL" id="LGUF01000007">
    <property type="protein sequence ID" value="KON86101.1"/>
    <property type="molecule type" value="Genomic_DNA"/>
</dbReference>
<sequence>METGVVRCAHASDVENLTSFLESANLSTDGIREAIEYFLIMENDSGDIKATLGIEPHGKIGLLRSLVMTSTASEKDLFILFEQILMLARDRDMESLYLASNKKNSMAFFSLLGFKEEETAQLPKNLFESEHVKHILTVDNSFFLKLSM</sequence>
<accession>A0A0M0G9I2</accession>
<reference evidence="2" key="1">
    <citation type="submission" date="2015-07" db="EMBL/GenBank/DDBJ databases">
        <title>Fjat-10036 dsm4.</title>
        <authorList>
            <person name="Liu B."/>
            <person name="Wang J."/>
            <person name="Zhu Y."/>
            <person name="Liu G."/>
            <person name="Chen Q."/>
            <person name="Chen Z."/>
            <person name="Lan J."/>
            <person name="Che J."/>
            <person name="Ge C."/>
            <person name="Shi H."/>
            <person name="Pan Z."/>
            <person name="Liu X."/>
        </authorList>
    </citation>
    <scope>NUCLEOTIDE SEQUENCE [LARGE SCALE GENOMIC DNA]</scope>
    <source>
        <strain evidence="2">DSM 4</strain>
    </source>
</reference>
<dbReference type="RefSeq" id="WP_053433458.1">
    <property type="nucleotide sequence ID" value="NZ_LGUF01000007.1"/>
</dbReference>
<keyword evidence="2" id="KW-1185">Reference proteome</keyword>
<dbReference type="STRING" id="1459.AF332_04230"/>
<comment type="caution">
    <text evidence="1">The sequence shown here is derived from an EMBL/GenBank/DDBJ whole genome shotgun (WGS) entry which is preliminary data.</text>
</comment>
<dbReference type="OrthoDB" id="2678531at2"/>
<dbReference type="Gene3D" id="3.40.630.30">
    <property type="match status" value="1"/>
</dbReference>
<organism evidence="1 2">
    <name type="scientific">Sporosarcina globispora</name>
    <name type="common">Bacillus globisporus</name>
    <dbReference type="NCBI Taxonomy" id="1459"/>
    <lineage>
        <taxon>Bacteria</taxon>
        <taxon>Bacillati</taxon>
        <taxon>Bacillota</taxon>
        <taxon>Bacilli</taxon>
        <taxon>Bacillales</taxon>
        <taxon>Caryophanaceae</taxon>
        <taxon>Sporosarcina</taxon>
    </lineage>
</organism>
<dbReference type="PATRIC" id="fig|1459.3.peg.876"/>
<protein>
    <recommendedName>
        <fullName evidence="3">N-acetyltransferase domain-containing protein</fullName>
    </recommendedName>
</protein>
<name>A0A0M0G9I2_SPOGL</name>
<dbReference type="Proteomes" id="UP000037109">
    <property type="component" value="Unassembled WGS sequence"/>
</dbReference>